<dbReference type="RefSeq" id="WP_264489468.1">
    <property type="nucleotide sequence ID" value="NZ_JAPDDT010000014.1"/>
</dbReference>
<accession>A0ABT3GPB1</accession>
<name>A0ABT3GPB1_9BACT</name>
<evidence type="ECO:0008006" key="4">
    <source>
        <dbReference type="Google" id="ProtNLM"/>
    </source>
</evidence>
<evidence type="ECO:0000313" key="3">
    <source>
        <dbReference type="Proteomes" id="UP001320876"/>
    </source>
</evidence>
<proteinExistence type="predicted"/>
<dbReference type="PROSITE" id="PS51257">
    <property type="entry name" value="PROKAR_LIPOPROTEIN"/>
    <property type="match status" value="1"/>
</dbReference>
<protein>
    <recommendedName>
        <fullName evidence="4">Lipoprotein</fullName>
    </recommendedName>
</protein>
<reference evidence="2 3" key="1">
    <citation type="submission" date="2022-10" db="EMBL/GenBank/DDBJ databases">
        <title>Luteolibacter arcticus strain CCTCC AB 2014275, whole genome shotgun sequencing project.</title>
        <authorList>
            <person name="Zhao G."/>
            <person name="Shen L."/>
        </authorList>
    </citation>
    <scope>NUCLEOTIDE SEQUENCE [LARGE SCALE GENOMIC DNA]</scope>
    <source>
        <strain evidence="2 3">CCTCC AB 2014275</strain>
    </source>
</reference>
<evidence type="ECO:0000313" key="2">
    <source>
        <dbReference type="EMBL" id="MCW1925360.1"/>
    </source>
</evidence>
<dbReference type="EMBL" id="JAPDDT010000014">
    <property type="protein sequence ID" value="MCW1925360.1"/>
    <property type="molecule type" value="Genomic_DNA"/>
</dbReference>
<evidence type="ECO:0000256" key="1">
    <source>
        <dbReference type="SAM" id="SignalP"/>
    </source>
</evidence>
<keyword evidence="1" id="KW-0732">Signal</keyword>
<gene>
    <name evidence="2" type="ORF">OKA05_22560</name>
</gene>
<sequence>MKLVLFAALSALVFVSCAPSTPEARIAAQPAVFEGLSSKHQQLVRRGQLDKGMNTDAVYLAWGRPSQEYDGSENGASTLRWDYSGSTPVYTTSFSGGWGYGYGGGYGYGRYGRYGYPGYGYGFGFGPDVTYVPYRRASVLFRNGRVTSWERSRN</sequence>
<feature type="signal peptide" evidence="1">
    <location>
        <begin position="1"/>
        <end position="18"/>
    </location>
</feature>
<dbReference type="Proteomes" id="UP001320876">
    <property type="component" value="Unassembled WGS sequence"/>
</dbReference>
<comment type="caution">
    <text evidence="2">The sequence shown here is derived from an EMBL/GenBank/DDBJ whole genome shotgun (WGS) entry which is preliminary data.</text>
</comment>
<keyword evidence="3" id="KW-1185">Reference proteome</keyword>
<feature type="chain" id="PRO_5046232254" description="Lipoprotein" evidence="1">
    <location>
        <begin position="19"/>
        <end position="154"/>
    </location>
</feature>
<organism evidence="2 3">
    <name type="scientific">Luteolibacter arcticus</name>
    <dbReference type="NCBI Taxonomy" id="1581411"/>
    <lineage>
        <taxon>Bacteria</taxon>
        <taxon>Pseudomonadati</taxon>
        <taxon>Verrucomicrobiota</taxon>
        <taxon>Verrucomicrobiia</taxon>
        <taxon>Verrucomicrobiales</taxon>
        <taxon>Verrucomicrobiaceae</taxon>
        <taxon>Luteolibacter</taxon>
    </lineage>
</organism>